<dbReference type="Proteomes" id="UP001152607">
    <property type="component" value="Unassembled WGS sequence"/>
</dbReference>
<evidence type="ECO:0000313" key="2">
    <source>
        <dbReference type="Proteomes" id="UP001152607"/>
    </source>
</evidence>
<accession>A0A9W4UPS8</accession>
<comment type="caution">
    <text evidence="1">The sequence shown here is derived from an EMBL/GenBank/DDBJ whole genome shotgun (WGS) entry which is preliminary data.</text>
</comment>
<reference evidence="1" key="1">
    <citation type="submission" date="2023-01" db="EMBL/GenBank/DDBJ databases">
        <authorList>
            <person name="Van Ghelder C."/>
            <person name="Rancurel C."/>
        </authorList>
    </citation>
    <scope>NUCLEOTIDE SEQUENCE</scope>
    <source>
        <strain evidence="1">CNCM I-4278</strain>
    </source>
</reference>
<organism evidence="1 2">
    <name type="scientific">Periconia digitata</name>
    <dbReference type="NCBI Taxonomy" id="1303443"/>
    <lineage>
        <taxon>Eukaryota</taxon>
        <taxon>Fungi</taxon>
        <taxon>Dikarya</taxon>
        <taxon>Ascomycota</taxon>
        <taxon>Pezizomycotina</taxon>
        <taxon>Dothideomycetes</taxon>
        <taxon>Pleosporomycetidae</taxon>
        <taxon>Pleosporales</taxon>
        <taxon>Massarineae</taxon>
        <taxon>Periconiaceae</taxon>
        <taxon>Periconia</taxon>
    </lineage>
</organism>
<protein>
    <submittedName>
        <fullName evidence="1">Uncharacterized protein</fullName>
    </submittedName>
</protein>
<keyword evidence="2" id="KW-1185">Reference proteome</keyword>
<proteinExistence type="predicted"/>
<evidence type="ECO:0000313" key="1">
    <source>
        <dbReference type="EMBL" id="CAI6338771.1"/>
    </source>
</evidence>
<dbReference type="EMBL" id="CAOQHR010000008">
    <property type="protein sequence ID" value="CAI6338771.1"/>
    <property type="molecule type" value="Genomic_DNA"/>
</dbReference>
<gene>
    <name evidence="1" type="ORF">PDIGIT_LOCUS11905</name>
</gene>
<name>A0A9W4UPS8_9PLEO</name>
<sequence>MWLRHKFCGFSRRTLHPQLSNEYSHAYLTRADLAQTVNMKEQGARYNGCLHRLICYWLCVYATNKLDRVNRVKIQTHLFL</sequence>
<dbReference type="AlphaFoldDB" id="A0A9W4UPS8"/>